<gene>
    <name evidence="1" type="ORF">CQW49_04995</name>
</gene>
<reference evidence="2" key="1">
    <citation type="submission" date="2017-10" db="EMBL/GenBank/DDBJ databases">
        <title>Completed PacBio SMRT sequence of Methylosinus trichosporium OB3b reveals presence of a third large plasmid.</title>
        <authorList>
            <person name="Charles T.C."/>
            <person name="Lynch M.D.J."/>
            <person name="Heil J.R."/>
            <person name="Cheng J."/>
        </authorList>
    </citation>
    <scope>NUCLEOTIDE SEQUENCE [LARGE SCALE GENOMIC DNA]</scope>
    <source>
        <strain evidence="2">OB3b</strain>
    </source>
</reference>
<organism evidence="1 2">
    <name type="scientific">Methylosinus trichosporium (strain ATCC 35070 / NCIMB 11131 / UNIQEM 75 / OB3b)</name>
    <dbReference type="NCBI Taxonomy" id="595536"/>
    <lineage>
        <taxon>Bacteria</taxon>
        <taxon>Pseudomonadati</taxon>
        <taxon>Pseudomonadota</taxon>
        <taxon>Alphaproteobacteria</taxon>
        <taxon>Hyphomicrobiales</taxon>
        <taxon>Methylocystaceae</taxon>
        <taxon>Methylosinus</taxon>
    </lineage>
</organism>
<proteinExistence type="predicted"/>
<evidence type="ECO:0000313" key="2">
    <source>
        <dbReference type="Proteomes" id="UP000230709"/>
    </source>
</evidence>
<protein>
    <submittedName>
        <fullName evidence="1">Uncharacterized protein</fullName>
    </submittedName>
</protein>
<dbReference type="EMBL" id="CP023737">
    <property type="protein sequence ID" value="ATQ67321.1"/>
    <property type="molecule type" value="Genomic_DNA"/>
</dbReference>
<dbReference type="AlphaFoldDB" id="A0A2D2CX34"/>
<dbReference type="Proteomes" id="UP000230709">
    <property type="component" value="Chromosome"/>
</dbReference>
<name>A0A2D2CX34_METT3</name>
<dbReference type="KEGG" id="mtw:CQW49_04995"/>
<dbReference type="RefSeq" id="WP_003610644.1">
    <property type="nucleotide sequence ID" value="NZ_ADVE02000001.1"/>
</dbReference>
<accession>A0A2D2CX34</accession>
<evidence type="ECO:0000313" key="1">
    <source>
        <dbReference type="EMBL" id="ATQ67321.1"/>
    </source>
</evidence>
<sequence>MTRSSTLKFAAGALLLLVFLFSFGLRLWWMRSAPSMPELLLGLGDSQAQGAQEAFQARLRERFPPGSPETAMVRALQEQGFRIDLRRKEAGFDRAADLEDHCRRGGAARWSADAEGRIAEISGGYYIHCP</sequence>
<keyword evidence="2" id="KW-1185">Reference proteome</keyword>
<dbReference type="STRING" id="595536.GCA_000178815_04160"/>